<keyword evidence="3" id="KW-0677">Repeat</keyword>
<feature type="compositionally biased region" description="Polar residues" evidence="9">
    <location>
        <begin position="154"/>
        <end position="163"/>
    </location>
</feature>
<reference evidence="10" key="2">
    <citation type="submission" date="2025-08" db="UniProtKB">
        <authorList>
            <consortium name="Ensembl"/>
        </authorList>
    </citation>
    <scope>IDENTIFICATION</scope>
</reference>
<dbReference type="GO" id="GO:0008270">
    <property type="term" value="F:zinc ion binding"/>
    <property type="evidence" value="ECO:0007669"/>
    <property type="project" value="UniProtKB-KW"/>
</dbReference>
<protein>
    <submittedName>
        <fullName evidence="10">Uncharacterized protein</fullName>
    </submittedName>
</protein>
<keyword evidence="2" id="KW-0479">Metal-binding</keyword>
<reference evidence="10" key="3">
    <citation type="submission" date="2025-09" db="UniProtKB">
        <authorList>
            <consortium name="Ensembl"/>
        </authorList>
    </citation>
    <scope>IDENTIFICATION</scope>
</reference>
<dbReference type="PANTHER" id="PTHR45888">
    <property type="entry name" value="HL01030P-RELATED"/>
    <property type="match status" value="1"/>
</dbReference>
<keyword evidence="7" id="KW-0804">Transcription</keyword>
<feature type="region of interest" description="Disordered" evidence="9">
    <location>
        <begin position="226"/>
        <end position="255"/>
    </location>
</feature>
<dbReference type="InterPro" id="IPR013083">
    <property type="entry name" value="Znf_RING/FYVE/PHD"/>
</dbReference>
<keyword evidence="6" id="KW-0805">Transcription regulation</keyword>
<dbReference type="Pfam" id="PF00628">
    <property type="entry name" value="PHD"/>
    <property type="match status" value="2"/>
</dbReference>
<dbReference type="InterPro" id="IPR019787">
    <property type="entry name" value="Znf_PHD-finger"/>
</dbReference>
<feature type="compositionally biased region" description="Basic and acidic residues" evidence="9">
    <location>
        <begin position="136"/>
        <end position="147"/>
    </location>
</feature>
<dbReference type="Pfam" id="PF14051">
    <property type="entry name" value="DPF1-3_N"/>
    <property type="match status" value="1"/>
</dbReference>
<dbReference type="PROSITE" id="PS50016">
    <property type="entry name" value="ZF_PHD_2"/>
    <property type="match status" value="2"/>
</dbReference>
<dbReference type="AlphaFoldDB" id="A0A8V5GZL4"/>
<dbReference type="PANTHER" id="PTHR45888:SF14">
    <property type="entry name" value="ZINC FINGER PROTEIN NEURO-D4"/>
    <property type="match status" value="1"/>
</dbReference>
<dbReference type="InterPro" id="IPR011011">
    <property type="entry name" value="Znf_FYVE_PHD"/>
</dbReference>
<feature type="region of interest" description="Disordered" evidence="9">
    <location>
        <begin position="134"/>
        <end position="208"/>
    </location>
</feature>
<keyword evidence="11" id="KW-1185">Reference proteome</keyword>
<name>A0A8V5GZL4_MELUD</name>
<dbReference type="FunFam" id="3.30.40.10:FF:000005">
    <property type="entry name" value="zinc finger protein isoform X1"/>
    <property type="match status" value="1"/>
</dbReference>
<dbReference type="Proteomes" id="UP000694405">
    <property type="component" value="Chromosome 24"/>
</dbReference>
<dbReference type="SUPFAM" id="SSF57903">
    <property type="entry name" value="FYVE/PHD zinc finger"/>
    <property type="match status" value="2"/>
</dbReference>
<keyword evidence="4" id="KW-0863">Zinc-finger</keyword>
<dbReference type="InterPro" id="IPR001965">
    <property type="entry name" value="Znf_PHD"/>
</dbReference>
<evidence type="ECO:0000256" key="2">
    <source>
        <dbReference type="ARBA" id="ARBA00022723"/>
    </source>
</evidence>
<evidence type="ECO:0000256" key="1">
    <source>
        <dbReference type="ARBA" id="ARBA00004123"/>
    </source>
</evidence>
<evidence type="ECO:0000313" key="10">
    <source>
        <dbReference type="Ensembl" id="ENSMUNP00000030708.1"/>
    </source>
</evidence>
<evidence type="ECO:0000256" key="4">
    <source>
        <dbReference type="ARBA" id="ARBA00022771"/>
    </source>
</evidence>
<keyword evidence="5" id="KW-0862">Zinc</keyword>
<proteinExistence type="predicted"/>
<sequence length="379" mass="42111">MCWVLDVGPGPGAGCWVQVLVPGEEFYRAALEHCRSYNARLCAERGSRLPFLDNQTGVAQGNCYIWMERTHRRPGLSPGQLYTYPARCWRKKRRLNILEDPRLRPCELWGDVPLRKEGAPGLPEGPVLEALLSAEPMDRRGDTREEETALEGPVSTSPSTIHPSTCGLGAVRKRQEPPALEERDKPYVCDSEGDRRGLTPRPPQVCGKRYKNRPGLSYHYTHTHLAEEEGEELGERPAPPRRNHHKREWGAPPPAPPPSGAPCGFCLGGSRRAPACPEELIACADCGRAGHPSCLQFTVSMAAAVRTYRWQCIECKSCSLCGTAENDDQLLFCDDCDRGYHMYCLSPPMAEPPEGQGVPHGDYGVLWPPPPSWCCWCEL</sequence>
<dbReference type="GO" id="GO:0071565">
    <property type="term" value="C:nBAF complex"/>
    <property type="evidence" value="ECO:0007669"/>
    <property type="project" value="TreeGrafter"/>
</dbReference>
<dbReference type="InterPro" id="IPR025750">
    <property type="entry name" value="DPF1-3_N"/>
</dbReference>
<evidence type="ECO:0000256" key="3">
    <source>
        <dbReference type="ARBA" id="ARBA00022737"/>
    </source>
</evidence>
<evidence type="ECO:0000256" key="9">
    <source>
        <dbReference type="SAM" id="MobiDB-lite"/>
    </source>
</evidence>
<keyword evidence="8" id="KW-0539">Nucleus</keyword>
<evidence type="ECO:0000256" key="8">
    <source>
        <dbReference type="ARBA" id="ARBA00023242"/>
    </source>
</evidence>
<organism evidence="10 11">
    <name type="scientific">Melopsittacus undulatus</name>
    <name type="common">Budgerigar</name>
    <name type="synonym">Psittacus undulatus</name>
    <dbReference type="NCBI Taxonomy" id="13146"/>
    <lineage>
        <taxon>Eukaryota</taxon>
        <taxon>Metazoa</taxon>
        <taxon>Chordata</taxon>
        <taxon>Craniata</taxon>
        <taxon>Vertebrata</taxon>
        <taxon>Euteleostomi</taxon>
        <taxon>Archelosauria</taxon>
        <taxon>Archosauria</taxon>
        <taxon>Dinosauria</taxon>
        <taxon>Saurischia</taxon>
        <taxon>Theropoda</taxon>
        <taxon>Coelurosauria</taxon>
        <taxon>Aves</taxon>
        <taxon>Neognathae</taxon>
        <taxon>Neoaves</taxon>
        <taxon>Telluraves</taxon>
        <taxon>Australaves</taxon>
        <taxon>Psittaciformes</taxon>
        <taxon>Psittaculidae</taxon>
        <taxon>Melopsittacus</taxon>
    </lineage>
</organism>
<dbReference type="Gene3D" id="3.30.40.10">
    <property type="entry name" value="Zinc/RING finger domain, C3HC4 (zinc finger)"/>
    <property type="match status" value="1"/>
</dbReference>
<dbReference type="SMART" id="SM00249">
    <property type="entry name" value="PHD"/>
    <property type="match status" value="2"/>
</dbReference>
<reference evidence="10" key="1">
    <citation type="submission" date="2020-03" db="EMBL/GenBank/DDBJ databases">
        <title>Melopsittacus undulatus (budgerigar) genome, bMelUnd1, maternal haplotype with Z.</title>
        <authorList>
            <person name="Gedman G."/>
            <person name="Mountcastle J."/>
            <person name="Haase B."/>
            <person name="Formenti G."/>
            <person name="Wright T."/>
            <person name="Apodaca J."/>
            <person name="Pelan S."/>
            <person name="Chow W."/>
            <person name="Rhie A."/>
            <person name="Howe K."/>
            <person name="Fedrigo O."/>
            <person name="Jarvis E.D."/>
        </authorList>
    </citation>
    <scope>NUCLEOTIDE SEQUENCE [LARGE SCALE GENOMIC DNA]</scope>
</reference>
<evidence type="ECO:0000256" key="6">
    <source>
        <dbReference type="ARBA" id="ARBA00023015"/>
    </source>
</evidence>
<comment type="subcellular location">
    <subcellularLocation>
        <location evidence="1">Nucleus</location>
    </subcellularLocation>
</comment>
<gene>
    <name evidence="10" type="primary">LOC117437618</name>
</gene>
<evidence type="ECO:0000256" key="5">
    <source>
        <dbReference type="ARBA" id="ARBA00022833"/>
    </source>
</evidence>
<evidence type="ECO:0000256" key="7">
    <source>
        <dbReference type="ARBA" id="ARBA00023163"/>
    </source>
</evidence>
<dbReference type="GO" id="GO:0007399">
    <property type="term" value="P:nervous system development"/>
    <property type="evidence" value="ECO:0007669"/>
    <property type="project" value="TreeGrafter"/>
</dbReference>
<accession>A0A8V5GZL4</accession>
<dbReference type="Ensembl" id="ENSMUNT00000031327.1">
    <property type="protein sequence ID" value="ENSMUNP00000030708.1"/>
    <property type="gene ID" value="ENSMUNG00000020091.1"/>
</dbReference>
<feature type="compositionally biased region" description="Basic and acidic residues" evidence="9">
    <location>
        <begin position="173"/>
        <end position="197"/>
    </location>
</feature>
<evidence type="ECO:0000313" key="11">
    <source>
        <dbReference type="Proteomes" id="UP000694405"/>
    </source>
</evidence>